<dbReference type="SUPFAM" id="SSF81324">
    <property type="entry name" value="Voltage-gated potassium channels"/>
    <property type="match status" value="1"/>
</dbReference>
<keyword evidence="3" id="KW-1133">Transmembrane helix</keyword>
<feature type="transmembrane region" description="Helical" evidence="3">
    <location>
        <begin position="72"/>
        <end position="94"/>
    </location>
</feature>
<feature type="transmembrane region" description="Helical" evidence="3">
    <location>
        <begin position="214"/>
        <end position="231"/>
    </location>
</feature>
<dbReference type="InterPro" id="IPR018490">
    <property type="entry name" value="cNMP-bd_dom_sf"/>
</dbReference>
<keyword evidence="1" id="KW-0813">Transport</keyword>
<dbReference type="STRING" id="106549.A0A540LDH0"/>
<proteinExistence type="predicted"/>
<keyword evidence="6" id="KW-1185">Reference proteome</keyword>
<evidence type="ECO:0000313" key="6">
    <source>
        <dbReference type="Proteomes" id="UP000315295"/>
    </source>
</evidence>
<evidence type="ECO:0000313" key="5">
    <source>
        <dbReference type="EMBL" id="TQD84515.1"/>
    </source>
</evidence>
<dbReference type="Gene3D" id="1.10.287.70">
    <property type="match status" value="1"/>
</dbReference>
<dbReference type="GO" id="GO:0016020">
    <property type="term" value="C:membrane"/>
    <property type="evidence" value="ECO:0007669"/>
    <property type="project" value="UniProtKB-SubCell"/>
</dbReference>
<feature type="domain" description="Cyclic nucleotide-binding" evidence="4">
    <location>
        <begin position="452"/>
        <end position="524"/>
    </location>
</feature>
<name>A0A540LDH0_MALBA</name>
<keyword evidence="2" id="KW-0407">Ion channel</keyword>
<dbReference type="InterPro" id="IPR014710">
    <property type="entry name" value="RmlC-like_jellyroll"/>
</dbReference>
<evidence type="ECO:0000256" key="2">
    <source>
        <dbReference type="ARBA" id="ARBA00023303"/>
    </source>
</evidence>
<dbReference type="PANTHER" id="PTHR45651:SF68">
    <property type="entry name" value="ION TRANSPORT DOMAIN-CONTAINING PROTEIN"/>
    <property type="match status" value="1"/>
</dbReference>
<dbReference type="Proteomes" id="UP000315295">
    <property type="component" value="Unassembled WGS sequence"/>
</dbReference>
<dbReference type="PROSITE" id="PS50042">
    <property type="entry name" value="CNMP_BINDING_3"/>
    <property type="match status" value="1"/>
</dbReference>
<keyword evidence="1" id="KW-1071">Ligand-gated ion channel</keyword>
<gene>
    <name evidence="5" type="ORF">C1H46_029950</name>
</gene>
<dbReference type="InterPro" id="IPR000595">
    <property type="entry name" value="cNMP-bd_dom"/>
</dbReference>
<reference evidence="5 6" key="1">
    <citation type="journal article" date="2019" name="G3 (Bethesda)">
        <title>Sequencing of a Wild Apple (Malus baccata) Genome Unravels the Differences Between Cultivated and Wild Apple Species Regarding Disease Resistance and Cold Tolerance.</title>
        <authorList>
            <person name="Chen X."/>
        </authorList>
    </citation>
    <scope>NUCLEOTIDE SEQUENCE [LARGE SCALE GENOMIC DNA]</scope>
    <source>
        <strain evidence="6">cv. Shandingzi</strain>
        <tissue evidence="5">Leaves</tissue>
    </source>
</reference>
<feature type="transmembrane region" description="Helical" evidence="3">
    <location>
        <begin position="338"/>
        <end position="356"/>
    </location>
</feature>
<accession>A0A540LDH0</accession>
<dbReference type="SUPFAM" id="SSF51206">
    <property type="entry name" value="cAMP-binding domain-like"/>
    <property type="match status" value="1"/>
</dbReference>
<sequence>MAAPTVALDIENWTRGTESTAGSQNNSIGRQLTNYIRTDGGRSRSSTETGKGATVKEILDPRGRFGVIWSKMFVISCAIAVSLDPFFFYIPVVVEEKKCIRKDTSLRTVALLLRSLTDMTFIIHILHEVRVTSTNTTAVAISILVDFLAILPIPQVAILLFFLDLNGFEYFYKRSRILNAFLLLQYLPKVYRIHLTSKKLKPNTGKLAKGAFNFFLYILASHITGAFWYFYSIQREISCWHSACMHHPTTPACMSTYLCDGATTTTSRNISFLGEKCPTNPTNATLFDFGMFSSALESGTTRSMNIPPKIIYSIWWALRNLSSFGQNLQTSTYAWENGLAILICVMGLLLFLHLLGNVQTFIQLVTMKSEEKRLNSVLSMKTRRKRVDIHMWMDKNGIRDKHMKTGIMKNIEQILKGNKDVDMEHVFSMLQWRVRKSIKHHLCMDTIKKVPLLHNLDEQVLEAVCGNLKQVMYAEDSFIVREGEPLDKMLFITQGIAWIYSSSSSNTGGNGCLQKSDFYGEQLLSWALKSSSFSDIPISTRTVKSHTKVEAFALMAVDVKCVVSRLWWHFSKEMSNPEDPRPEQWELLAASSVQATWRRRQARKVGRL</sequence>
<organism evidence="5 6">
    <name type="scientific">Malus baccata</name>
    <name type="common">Siberian crab apple</name>
    <name type="synonym">Pyrus baccata</name>
    <dbReference type="NCBI Taxonomy" id="106549"/>
    <lineage>
        <taxon>Eukaryota</taxon>
        <taxon>Viridiplantae</taxon>
        <taxon>Streptophyta</taxon>
        <taxon>Embryophyta</taxon>
        <taxon>Tracheophyta</taxon>
        <taxon>Spermatophyta</taxon>
        <taxon>Magnoliopsida</taxon>
        <taxon>eudicotyledons</taxon>
        <taxon>Gunneridae</taxon>
        <taxon>Pentapetalae</taxon>
        <taxon>rosids</taxon>
        <taxon>fabids</taxon>
        <taxon>Rosales</taxon>
        <taxon>Rosaceae</taxon>
        <taxon>Amygdaloideae</taxon>
        <taxon>Maleae</taxon>
        <taxon>Malus</taxon>
    </lineage>
</organism>
<dbReference type="EMBL" id="VIEB01000634">
    <property type="protein sequence ID" value="TQD84515.1"/>
    <property type="molecule type" value="Genomic_DNA"/>
</dbReference>
<keyword evidence="3" id="KW-0472">Membrane</keyword>
<evidence type="ECO:0000259" key="4">
    <source>
        <dbReference type="PROSITE" id="PS50042"/>
    </source>
</evidence>
<keyword evidence="1" id="KW-0406">Ion transport</keyword>
<dbReference type="GO" id="GO:0034220">
    <property type="term" value="P:monoatomic ion transmembrane transport"/>
    <property type="evidence" value="ECO:0007669"/>
    <property type="project" value="UniProtKB-KW"/>
</dbReference>
<dbReference type="CDD" id="cd00038">
    <property type="entry name" value="CAP_ED"/>
    <property type="match status" value="1"/>
</dbReference>
<keyword evidence="3" id="KW-0812">Transmembrane</keyword>
<feature type="transmembrane region" description="Helical" evidence="3">
    <location>
        <begin position="138"/>
        <end position="165"/>
    </location>
</feature>
<dbReference type="AlphaFoldDB" id="A0A540LDH0"/>
<evidence type="ECO:0000256" key="1">
    <source>
        <dbReference type="ARBA" id="ARBA00023286"/>
    </source>
</evidence>
<dbReference type="Gene3D" id="2.60.120.10">
    <property type="entry name" value="Jelly Rolls"/>
    <property type="match status" value="1"/>
</dbReference>
<evidence type="ECO:0000256" key="3">
    <source>
        <dbReference type="SAM" id="Phobius"/>
    </source>
</evidence>
<dbReference type="PANTHER" id="PTHR45651">
    <property type="entry name" value="CYCLIC NUCLEOTIDE-GATED ION CHANNEL 15-RELATED-RELATED"/>
    <property type="match status" value="1"/>
</dbReference>
<protein>
    <recommendedName>
        <fullName evidence="4">Cyclic nucleotide-binding domain-containing protein</fullName>
    </recommendedName>
</protein>
<comment type="caution">
    <text evidence="5">The sequence shown here is derived from an EMBL/GenBank/DDBJ whole genome shotgun (WGS) entry which is preliminary data.</text>
</comment>